<dbReference type="Proteomes" id="UP000524246">
    <property type="component" value="Unassembled WGS sequence"/>
</dbReference>
<accession>A0A7X9ILF4</accession>
<evidence type="ECO:0000313" key="2">
    <source>
        <dbReference type="Proteomes" id="UP000524246"/>
    </source>
</evidence>
<dbReference type="AlphaFoldDB" id="A0A7X9ILF4"/>
<proteinExistence type="predicted"/>
<sequence length="277" mass="31205">MSEELTNIIETDGTLSLDDANALVLKYQAWAESIAKAVARAWGMDWKLDGLDGAALEALIFCSRRFQPARGVPFKGYARKRIHEAATEQARKSRGWRRGLNSAEELDRKAREISAELLNIFPELRVGEVPNYEDGNNNEGTLRGSIRQLLLGASLIAVKQGLESAQPDELADYKKILETLATLDPIHQELLWKVYWEGSSLRNVAAEWDTDGLNVIREHKSILEYLQKNIAEGKRFTNKPRVRPGLKKKAKDWHAGGPASRFSSFLKEGLAHDKKNW</sequence>
<gene>
    <name evidence="1" type="ORF">GYA55_13540</name>
</gene>
<reference evidence="1 2" key="1">
    <citation type="journal article" date="2020" name="Biotechnol. Biofuels">
        <title>New insights from the biogas microbiome by comprehensive genome-resolved metagenomics of nearly 1600 species originating from multiple anaerobic digesters.</title>
        <authorList>
            <person name="Campanaro S."/>
            <person name="Treu L."/>
            <person name="Rodriguez-R L.M."/>
            <person name="Kovalovszki A."/>
            <person name="Ziels R.M."/>
            <person name="Maus I."/>
            <person name="Zhu X."/>
            <person name="Kougias P.G."/>
            <person name="Basile A."/>
            <person name="Luo G."/>
            <person name="Schluter A."/>
            <person name="Konstantinidis K.T."/>
            <person name="Angelidaki I."/>
        </authorList>
    </citation>
    <scope>NUCLEOTIDE SEQUENCE [LARGE SCALE GENOMIC DNA]</scope>
    <source>
        <strain evidence="1">AS27yjCOA_65</strain>
    </source>
</reference>
<evidence type="ECO:0000313" key="1">
    <source>
        <dbReference type="EMBL" id="NMC64182.1"/>
    </source>
</evidence>
<dbReference type="Gene3D" id="1.10.1740.10">
    <property type="match status" value="1"/>
</dbReference>
<dbReference type="EMBL" id="JAAZON010000617">
    <property type="protein sequence ID" value="NMC64182.1"/>
    <property type="molecule type" value="Genomic_DNA"/>
</dbReference>
<dbReference type="GO" id="GO:0003700">
    <property type="term" value="F:DNA-binding transcription factor activity"/>
    <property type="evidence" value="ECO:0007669"/>
    <property type="project" value="InterPro"/>
</dbReference>
<dbReference type="InterPro" id="IPR013325">
    <property type="entry name" value="RNA_pol_sigma_r2"/>
</dbReference>
<protein>
    <submittedName>
        <fullName evidence="1">Uncharacterized protein</fullName>
    </submittedName>
</protein>
<dbReference type="SUPFAM" id="SSF88946">
    <property type="entry name" value="Sigma2 domain of RNA polymerase sigma factors"/>
    <property type="match status" value="1"/>
</dbReference>
<comment type="caution">
    <text evidence="1">The sequence shown here is derived from an EMBL/GenBank/DDBJ whole genome shotgun (WGS) entry which is preliminary data.</text>
</comment>
<organism evidence="1 2">
    <name type="scientific">SAR324 cluster bacterium</name>
    <dbReference type="NCBI Taxonomy" id="2024889"/>
    <lineage>
        <taxon>Bacteria</taxon>
        <taxon>Deltaproteobacteria</taxon>
        <taxon>SAR324 cluster</taxon>
    </lineage>
</organism>
<dbReference type="GO" id="GO:0006352">
    <property type="term" value="P:DNA-templated transcription initiation"/>
    <property type="evidence" value="ECO:0007669"/>
    <property type="project" value="InterPro"/>
</dbReference>
<name>A0A7X9ILF4_9DELT</name>